<dbReference type="AlphaFoldDB" id="A0A9N7U9H7"/>
<protein>
    <submittedName>
        <fullName evidence="1">Uncharacterized protein</fullName>
    </submittedName>
</protein>
<reference evidence="1" key="1">
    <citation type="submission" date="2020-03" db="EMBL/GenBank/DDBJ databases">
        <authorList>
            <person name="Weist P."/>
        </authorList>
    </citation>
    <scope>NUCLEOTIDE SEQUENCE</scope>
</reference>
<dbReference type="EMBL" id="CADEAL010000846">
    <property type="protein sequence ID" value="CAB1425908.1"/>
    <property type="molecule type" value="Genomic_DNA"/>
</dbReference>
<keyword evidence="2" id="KW-1185">Reference proteome</keyword>
<proteinExistence type="predicted"/>
<evidence type="ECO:0000313" key="1">
    <source>
        <dbReference type="EMBL" id="CAB1425908.1"/>
    </source>
</evidence>
<evidence type="ECO:0000313" key="2">
    <source>
        <dbReference type="Proteomes" id="UP001153269"/>
    </source>
</evidence>
<organism evidence="1 2">
    <name type="scientific">Pleuronectes platessa</name>
    <name type="common">European plaice</name>
    <dbReference type="NCBI Taxonomy" id="8262"/>
    <lineage>
        <taxon>Eukaryota</taxon>
        <taxon>Metazoa</taxon>
        <taxon>Chordata</taxon>
        <taxon>Craniata</taxon>
        <taxon>Vertebrata</taxon>
        <taxon>Euteleostomi</taxon>
        <taxon>Actinopterygii</taxon>
        <taxon>Neopterygii</taxon>
        <taxon>Teleostei</taxon>
        <taxon>Neoteleostei</taxon>
        <taxon>Acanthomorphata</taxon>
        <taxon>Carangaria</taxon>
        <taxon>Pleuronectiformes</taxon>
        <taxon>Pleuronectoidei</taxon>
        <taxon>Pleuronectidae</taxon>
        <taxon>Pleuronectes</taxon>
    </lineage>
</organism>
<gene>
    <name evidence="1" type="ORF">PLEPLA_LOCUS13842</name>
</gene>
<sequence length="180" mass="19159">MTGGRSRGGERSRAEGGGNVRYRRAASLALSPPGGCGNWLPDAAGQSSRVTEIPLSATHRRPSPNGGRAPCDVNSLFVPTTTAHSLPLSLSSPACQLIRTLADTLIRVSKRCSCVCLLLIPPRGMACGTARPKPLSVPCVEERDKTKKTATKMAVREEAVIAGGICVAFPQERKREQRKQ</sequence>
<comment type="caution">
    <text evidence="1">The sequence shown here is derived from an EMBL/GenBank/DDBJ whole genome shotgun (WGS) entry which is preliminary data.</text>
</comment>
<accession>A0A9N7U9H7</accession>
<dbReference type="Proteomes" id="UP001153269">
    <property type="component" value="Unassembled WGS sequence"/>
</dbReference>
<name>A0A9N7U9H7_PLEPL</name>